<dbReference type="STRING" id="1385514.N782_01310"/>
<evidence type="ECO:0000313" key="1">
    <source>
        <dbReference type="EMBL" id="KGP73799.1"/>
    </source>
</evidence>
<dbReference type="eggNOG" id="COG3189">
    <property type="taxonomic scope" value="Bacteria"/>
</dbReference>
<dbReference type="Pfam" id="PF22752">
    <property type="entry name" value="DUF488-N3i"/>
    <property type="match status" value="1"/>
</dbReference>
<accession>A0A0A2TE43</accession>
<dbReference type="OrthoDB" id="9790745at2"/>
<gene>
    <name evidence="1" type="ORF">N782_01310</name>
</gene>
<comment type="caution">
    <text evidence="1">The sequence shown here is derived from an EMBL/GenBank/DDBJ whole genome shotgun (WGS) entry which is preliminary data.</text>
</comment>
<reference evidence="1 2" key="1">
    <citation type="journal article" date="2015" name="Stand. Genomic Sci.">
        <title>High quality draft genome sequence of the moderately halophilic bacterium Pontibacillus yanchengensis Y32(T) and comparison among Pontibacillus genomes.</title>
        <authorList>
            <person name="Huang J."/>
            <person name="Qiao Z.X."/>
            <person name="Tang J.W."/>
            <person name="Wang G."/>
        </authorList>
    </citation>
    <scope>NUCLEOTIDE SEQUENCE [LARGE SCALE GENOMIC DNA]</scope>
    <source>
        <strain evidence="1 2">Y32</strain>
    </source>
</reference>
<dbReference type="PANTHER" id="PTHR36849:SF1">
    <property type="entry name" value="CYTOPLASMIC PROTEIN"/>
    <property type="match status" value="1"/>
</dbReference>
<evidence type="ECO:0000313" key="2">
    <source>
        <dbReference type="Proteomes" id="UP000030147"/>
    </source>
</evidence>
<dbReference type="EMBL" id="AVBF01000008">
    <property type="protein sequence ID" value="KGP73799.1"/>
    <property type="molecule type" value="Genomic_DNA"/>
</dbReference>
<keyword evidence="1" id="KW-0808">Transferase</keyword>
<dbReference type="Proteomes" id="UP000030147">
    <property type="component" value="Unassembled WGS sequence"/>
</dbReference>
<dbReference type="GO" id="GO:0032259">
    <property type="term" value="P:methylation"/>
    <property type="evidence" value="ECO:0007669"/>
    <property type="project" value="UniProtKB-KW"/>
</dbReference>
<dbReference type="AlphaFoldDB" id="A0A0A2TE43"/>
<organism evidence="1 2">
    <name type="scientific">Pontibacillus yanchengensis Y32</name>
    <dbReference type="NCBI Taxonomy" id="1385514"/>
    <lineage>
        <taxon>Bacteria</taxon>
        <taxon>Bacillati</taxon>
        <taxon>Bacillota</taxon>
        <taxon>Bacilli</taxon>
        <taxon>Bacillales</taxon>
        <taxon>Bacillaceae</taxon>
        <taxon>Pontibacillus</taxon>
    </lineage>
</organism>
<sequence length="118" mass="13988">MDVRLKRIYEEVSDQDGMRVLVDGMWPRGVSKEAAQLDEWMKAVAPSADLRKWFGHDPDKFADFKRKYKQEMHEDEEKKQALDQLKSYVKQKKVTLLFATKEEEYNHAVVLKEILTKQ</sequence>
<dbReference type="GO" id="GO:0008168">
    <property type="term" value="F:methyltransferase activity"/>
    <property type="evidence" value="ECO:0007669"/>
    <property type="project" value="UniProtKB-KW"/>
</dbReference>
<keyword evidence="1" id="KW-0489">Methyltransferase</keyword>
<dbReference type="RefSeq" id="WP_036816790.1">
    <property type="nucleotide sequence ID" value="NZ_AVBF01000008.1"/>
</dbReference>
<keyword evidence="2" id="KW-1185">Reference proteome</keyword>
<proteinExistence type="predicted"/>
<dbReference type="PANTHER" id="PTHR36849">
    <property type="entry name" value="CYTOPLASMIC PROTEIN-RELATED"/>
    <property type="match status" value="1"/>
</dbReference>
<protein>
    <submittedName>
        <fullName evidence="1">Uroporphyrin-III methyltransferase</fullName>
    </submittedName>
</protein>
<dbReference type="InterPro" id="IPR052552">
    <property type="entry name" value="YeaO-like"/>
</dbReference>
<name>A0A0A2TE43_9BACI</name>